<evidence type="ECO:0000256" key="1">
    <source>
        <dbReference type="ARBA" id="ARBA00010365"/>
    </source>
</evidence>
<dbReference type="GO" id="GO:0016020">
    <property type="term" value="C:membrane"/>
    <property type="evidence" value="ECO:0007669"/>
    <property type="project" value="InterPro"/>
</dbReference>
<reference evidence="4" key="2">
    <citation type="submission" date="2025-09" db="UniProtKB">
        <authorList>
            <consortium name="Ensembl"/>
        </authorList>
    </citation>
    <scope>IDENTIFICATION</scope>
</reference>
<accession>A0A3Q3J1B2</accession>
<evidence type="ECO:0000256" key="2">
    <source>
        <dbReference type="SAM" id="SignalP"/>
    </source>
</evidence>
<dbReference type="InterPro" id="IPR039574">
    <property type="entry name" value="OGFr"/>
</dbReference>
<organism evidence="4 5">
    <name type="scientific">Monopterus albus</name>
    <name type="common">Swamp eel</name>
    <dbReference type="NCBI Taxonomy" id="43700"/>
    <lineage>
        <taxon>Eukaryota</taxon>
        <taxon>Metazoa</taxon>
        <taxon>Chordata</taxon>
        <taxon>Craniata</taxon>
        <taxon>Vertebrata</taxon>
        <taxon>Euteleostomi</taxon>
        <taxon>Actinopterygii</taxon>
        <taxon>Neopterygii</taxon>
        <taxon>Teleostei</taxon>
        <taxon>Neoteleostei</taxon>
        <taxon>Acanthomorphata</taxon>
        <taxon>Anabantaria</taxon>
        <taxon>Synbranchiformes</taxon>
        <taxon>Synbranchidae</taxon>
        <taxon>Monopterus</taxon>
    </lineage>
</organism>
<dbReference type="InterPro" id="IPR006757">
    <property type="entry name" value="OGF_rcpt"/>
</dbReference>
<feature type="chain" id="PRO_5018579445" description="Opioid growth factor receptor (OGFr) conserved domain-containing protein" evidence="2">
    <location>
        <begin position="18"/>
        <end position="352"/>
    </location>
</feature>
<dbReference type="Ensembl" id="ENSMALT00000007043.1">
    <property type="protein sequence ID" value="ENSMALP00000006897.1"/>
    <property type="gene ID" value="ENSMALG00000004913.1"/>
</dbReference>
<proteinExistence type="inferred from homology"/>
<dbReference type="PANTHER" id="PTHR14015">
    <property type="entry name" value="OPIOID GROWTH FACTOR RECEPTOR OGFR ZETA-TYPE OPIOID RECEPTOR"/>
    <property type="match status" value="1"/>
</dbReference>
<protein>
    <recommendedName>
        <fullName evidence="3">Opioid growth factor receptor (OGFr) conserved domain-containing protein</fullName>
    </recommendedName>
</protein>
<evidence type="ECO:0000313" key="4">
    <source>
        <dbReference type="Ensembl" id="ENSMALP00000006897.1"/>
    </source>
</evidence>
<sequence>MIHIVLRCLSWLVRSFGAVVSSFGAGSRVDRFVRRALGSLFDNVFAIGWRKNRRNQNEGHPEASSTDCLDEDDFDSREYRVDTTDELYCGYDSTWEVEEPQESPAKTTRRLPGTTRVSQPIVCCMHSWKGKLSLEASRETYLRIDDFHDKWKGDYEKLEYAHNYIQWLFPLQEPGVNPKASTLTKEEIKEFLENSKARENLLKSYELMLDFYGIELCNKETGQVTRAPNWRDRFNNLDSHTHNNLRITRILKCLGTLGYPQYQYPLVLFFLKETLINGELPRVKESVLSYFVFAVLDKRQRRRLIKFAYLHYEPKDEFVWCPVKLQMMWSASKPQKRTNGENDTCEVDMSHL</sequence>
<dbReference type="Proteomes" id="UP000261600">
    <property type="component" value="Unplaced"/>
</dbReference>
<name>A0A3Q3J1B2_MONAL</name>
<feature type="domain" description="Opioid growth factor receptor (OGFr) conserved" evidence="3">
    <location>
        <begin position="142"/>
        <end position="324"/>
    </location>
</feature>
<evidence type="ECO:0000313" key="5">
    <source>
        <dbReference type="Proteomes" id="UP000261600"/>
    </source>
</evidence>
<keyword evidence="5" id="KW-1185">Reference proteome</keyword>
<comment type="similarity">
    <text evidence="1">Belongs to the opioid growth factor receptor family.</text>
</comment>
<dbReference type="Pfam" id="PF04664">
    <property type="entry name" value="OGFr_N"/>
    <property type="match status" value="1"/>
</dbReference>
<feature type="signal peptide" evidence="2">
    <location>
        <begin position="1"/>
        <end position="17"/>
    </location>
</feature>
<reference evidence="4" key="1">
    <citation type="submission" date="2025-08" db="UniProtKB">
        <authorList>
            <consortium name="Ensembl"/>
        </authorList>
    </citation>
    <scope>IDENTIFICATION</scope>
</reference>
<evidence type="ECO:0000259" key="3">
    <source>
        <dbReference type="Pfam" id="PF04664"/>
    </source>
</evidence>
<keyword evidence="2" id="KW-0732">Signal</keyword>
<dbReference type="GO" id="GO:0140625">
    <property type="term" value="F:opioid growth factor receptor activity"/>
    <property type="evidence" value="ECO:0007669"/>
    <property type="project" value="InterPro"/>
</dbReference>
<dbReference type="PANTHER" id="PTHR14015:SF1">
    <property type="entry name" value="OPIOID GROWTH FACTOR RECEPTOR"/>
    <property type="match status" value="1"/>
</dbReference>
<dbReference type="AlphaFoldDB" id="A0A3Q3J1B2"/>